<dbReference type="RefSeq" id="WP_176791194.1">
    <property type="nucleotide sequence ID" value="NZ_FNQT01000001.1"/>
</dbReference>
<reference evidence="1 2" key="1">
    <citation type="submission" date="2016-10" db="EMBL/GenBank/DDBJ databases">
        <authorList>
            <person name="de Groot N.N."/>
        </authorList>
    </citation>
    <scope>NUCLEOTIDE SEQUENCE [LARGE SCALE GENOMIC DNA]</scope>
    <source>
        <strain evidence="1 2">CGMCC 1.8712</strain>
    </source>
</reference>
<evidence type="ECO:0000313" key="2">
    <source>
        <dbReference type="Proteomes" id="UP000236755"/>
    </source>
</evidence>
<proteinExistence type="predicted"/>
<organism evidence="1 2">
    <name type="scientific">Haloplanus vescus</name>
    <dbReference type="NCBI Taxonomy" id="555874"/>
    <lineage>
        <taxon>Archaea</taxon>
        <taxon>Methanobacteriati</taxon>
        <taxon>Methanobacteriota</taxon>
        <taxon>Stenosarchaea group</taxon>
        <taxon>Halobacteria</taxon>
        <taxon>Halobacteriales</taxon>
        <taxon>Haloferacaceae</taxon>
        <taxon>Haloplanus</taxon>
    </lineage>
</organism>
<gene>
    <name evidence="1" type="ORF">SAMN04488065_1504</name>
</gene>
<evidence type="ECO:0000313" key="1">
    <source>
        <dbReference type="EMBL" id="SDZ97488.1"/>
    </source>
</evidence>
<dbReference type="Proteomes" id="UP000236755">
    <property type="component" value="Unassembled WGS sequence"/>
</dbReference>
<dbReference type="AlphaFoldDB" id="A0A1H3XFZ8"/>
<dbReference type="EMBL" id="FNQT01000001">
    <property type="protein sequence ID" value="SDZ97488.1"/>
    <property type="molecule type" value="Genomic_DNA"/>
</dbReference>
<protein>
    <submittedName>
        <fullName evidence="1">Uncharacterized protein</fullName>
    </submittedName>
</protein>
<dbReference type="OrthoDB" id="304087at2157"/>
<accession>A0A1H3XFZ8</accession>
<name>A0A1H3XFZ8_9EURY</name>
<keyword evidence="2" id="KW-1185">Reference proteome</keyword>
<dbReference type="STRING" id="555874.SAMN04488065_1504"/>
<sequence length="53" mass="5969">MSSGSRTDREGAEMMDTTAAMERQLRDALESADSRQARFHLRQALQLVDAIDE</sequence>